<dbReference type="AlphaFoldDB" id="A0A7Y0HWE3"/>
<name>A0A7Y0HWE3_9BIFI</name>
<protein>
    <submittedName>
        <fullName evidence="1">Glycosyl transferase</fullName>
    </submittedName>
</protein>
<proteinExistence type="predicted"/>
<gene>
    <name evidence="1" type="ORF">G1C97_2078</name>
</gene>
<dbReference type="Proteomes" id="UP000543419">
    <property type="component" value="Unassembled WGS sequence"/>
</dbReference>
<dbReference type="GO" id="GO:0016740">
    <property type="term" value="F:transferase activity"/>
    <property type="evidence" value="ECO:0007669"/>
    <property type="project" value="UniProtKB-KW"/>
</dbReference>
<comment type="caution">
    <text evidence="1">The sequence shown here is derived from an EMBL/GenBank/DDBJ whole genome shotgun (WGS) entry which is preliminary data.</text>
</comment>
<dbReference type="InterPro" id="IPR029044">
    <property type="entry name" value="Nucleotide-diphossugar_trans"/>
</dbReference>
<keyword evidence="1" id="KW-0808">Transferase</keyword>
<dbReference type="Pfam" id="PF13704">
    <property type="entry name" value="Glyco_tranf_2_4"/>
    <property type="match status" value="1"/>
</dbReference>
<evidence type="ECO:0000313" key="1">
    <source>
        <dbReference type="EMBL" id="NMM99120.1"/>
    </source>
</evidence>
<organism evidence="1 2">
    <name type="scientific">Bifidobacterium olomucense</name>
    <dbReference type="NCBI Taxonomy" id="2675324"/>
    <lineage>
        <taxon>Bacteria</taxon>
        <taxon>Bacillati</taxon>
        <taxon>Actinomycetota</taxon>
        <taxon>Actinomycetes</taxon>
        <taxon>Bifidobacteriales</taxon>
        <taxon>Bifidobacteriaceae</taxon>
        <taxon>Bifidobacterium</taxon>
    </lineage>
</organism>
<keyword evidence="2" id="KW-1185">Reference proteome</keyword>
<dbReference type="RefSeq" id="WP_169241696.1">
    <property type="nucleotide sequence ID" value="NZ_JAAIIG010000013.1"/>
</dbReference>
<evidence type="ECO:0000313" key="2">
    <source>
        <dbReference type="Proteomes" id="UP000543419"/>
    </source>
</evidence>
<dbReference type="EMBL" id="JAAIIG010000013">
    <property type="protein sequence ID" value="NMM99120.1"/>
    <property type="molecule type" value="Genomic_DNA"/>
</dbReference>
<sequence>MNIVSFTMVNNESEIIESFIRYNYNFVDRMFIIDNGCTDNTINILRKLINEGYNITIYDESLSAYDQFRLDNKYLNKIIDEYSPDMILPLDADEFLTGDQNPRTLLEKLSLDSIYYVHWQWYVMTDEDNYDDCLVPRRIKHHFVSPVQNKGADVPETKSIIPAQYYRKMNLTLSMGHHKVFGNNNAKITILNNIRLAHYRAISEEQIIAKTMCYTMRDIATMKNNIETAQRTNQMAAIEHGENMHDTVMEISRGGYEDVIIEDPIDLSFCDSNLLDIKYQFLSHESRADRVYKTGVEMAIRAYNSERSRVEKPGLKPVLVWLDHIRNDGYLFPSPSNDITLLASRYNVRGYLTDYDEVKFLKVNYRLIVTPDTMKFLPHQYVIIPNTVDFESVKSLLVKSGVDEATIISQNAYTHKLGLIKSLYSSITLIPSLIIRVGMYIERNGLSTTFKKIFERVRK</sequence>
<reference evidence="1 2" key="1">
    <citation type="submission" date="2020-02" db="EMBL/GenBank/DDBJ databases">
        <title>Characterization of phylogenetic diversity of novel bifidobacterial species isolated in Czech ZOOs.</title>
        <authorList>
            <person name="Lugli G.A."/>
            <person name="Vera N.B."/>
            <person name="Ventura M."/>
        </authorList>
    </citation>
    <scope>NUCLEOTIDE SEQUENCE [LARGE SCALE GENOMIC DNA]</scope>
    <source>
        <strain evidence="1 2">DSM 109959</strain>
    </source>
</reference>
<dbReference type="SUPFAM" id="SSF53448">
    <property type="entry name" value="Nucleotide-diphospho-sugar transferases"/>
    <property type="match status" value="1"/>
</dbReference>
<accession>A0A7Y0HWE3</accession>
<dbReference type="Gene3D" id="3.90.550.10">
    <property type="entry name" value="Spore Coat Polysaccharide Biosynthesis Protein SpsA, Chain A"/>
    <property type="match status" value="1"/>
</dbReference>